<dbReference type="EMBL" id="JAWXVG010000006">
    <property type="protein sequence ID" value="MDX6183132.1"/>
    <property type="molecule type" value="Genomic_DNA"/>
</dbReference>
<evidence type="ECO:0000313" key="4">
    <source>
        <dbReference type="Proteomes" id="UP001278738"/>
    </source>
</evidence>
<evidence type="ECO:0000313" key="2">
    <source>
        <dbReference type="EMBL" id="MDX6186799.1"/>
    </source>
</evidence>
<name>A0AAJ2SCV5_9FLAO</name>
<reference evidence="2 4" key="1">
    <citation type="submission" date="2023-11" db="EMBL/GenBank/DDBJ databases">
        <title>Unpublished Manusciprt.</title>
        <authorList>
            <person name="Saticioglu I.B."/>
            <person name="Ay H."/>
            <person name="Ajmi N."/>
            <person name="Altun S."/>
            <person name="Duman M."/>
        </authorList>
    </citation>
    <scope>NUCLEOTIDE SEQUENCE</scope>
    <source>
        <strain evidence="1 4">Fl-33</strain>
        <strain evidence="2">Fl-77</strain>
    </source>
</reference>
<proteinExistence type="predicted"/>
<organism evidence="2 3">
    <name type="scientific">Flavobacterium flavipigmentatum</name>
    <dbReference type="NCBI Taxonomy" id="2893884"/>
    <lineage>
        <taxon>Bacteria</taxon>
        <taxon>Pseudomonadati</taxon>
        <taxon>Bacteroidota</taxon>
        <taxon>Flavobacteriia</taxon>
        <taxon>Flavobacteriales</taxon>
        <taxon>Flavobacteriaceae</taxon>
        <taxon>Flavobacterium</taxon>
    </lineage>
</organism>
<comment type="caution">
    <text evidence="2">The sequence shown here is derived from an EMBL/GenBank/DDBJ whole genome shotgun (WGS) entry which is preliminary data.</text>
</comment>
<dbReference type="AlphaFoldDB" id="A0AAJ2SCV5"/>
<evidence type="ECO:0000313" key="3">
    <source>
        <dbReference type="Proteomes" id="UP001270053"/>
    </source>
</evidence>
<dbReference type="EMBL" id="JAWXVH010000007">
    <property type="protein sequence ID" value="MDX6186799.1"/>
    <property type="molecule type" value="Genomic_DNA"/>
</dbReference>
<gene>
    <name evidence="1" type="ORF">SGQ18_13260</name>
    <name evidence="2" type="ORF">SGQ44_13610</name>
</gene>
<dbReference type="Proteomes" id="UP001278738">
    <property type="component" value="Unassembled WGS sequence"/>
</dbReference>
<keyword evidence="4" id="KW-1185">Reference proteome</keyword>
<accession>A0AAJ2SCV5</accession>
<evidence type="ECO:0000313" key="1">
    <source>
        <dbReference type="EMBL" id="MDX6183132.1"/>
    </source>
</evidence>
<dbReference type="RefSeq" id="WP_229976288.1">
    <property type="nucleotide sequence ID" value="NZ_CP087133.1"/>
</dbReference>
<sequence length="136" mass="15805">MKITLLILFFLCCGIINGQISSYNKGLKRTTIILNGWYLNKGIETFTTKQTPVGYKQSYDELKNVLSHYNLSIMEAEVDESLIDKSVEGLRDFQNLSNSLLIEWSIIKMAWRTNDKYQVYWGCNNEINLILIQKIK</sequence>
<protein>
    <submittedName>
        <fullName evidence="2">Uncharacterized protein</fullName>
    </submittedName>
</protein>
<dbReference type="Proteomes" id="UP001270053">
    <property type="component" value="Unassembled WGS sequence"/>
</dbReference>